<organism evidence="1">
    <name type="scientific">Pyrococcus abyssi</name>
    <dbReference type="NCBI Taxonomy" id="29292"/>
    <lineage>
        <taxon>Archaea</taxon>
        <taxon>Methanobacteriati</taxon>
        <taxon>Methanobacteriota</taxon>
        <taxon>Thermococci</taxon>
        <taxon>Thermococcales</taxon>
        <taxon>Thermococcaceae</taxon>
        <taxon>Pyrococcus</taxon>
    </lineage>
</organism>
<dbReference type="EMBL" id="MN477947">
    <property type="protein sequence ID" value="QFN51312.1"/>
    <property type="molecule type" value="Genomic_DNA"/>
</dbReference>
<name>A0A5J6XUQ7_PYRAY</name>
<evidence type="ECO:0000313" key="1">
    <source>
        <dbReference type="EMBL" id="QFN51312.1"/>
    </source>
</evidence>
<protein>
    <submittedName>
        <fullName evidence="1">Uncharacterized protein</fullName>
    </submittedName>
</protein>
<proteinExistence type="predicted"/>
<sequence>MMLEFVEGDIRPIYGVRVVHVDNREAFLKLAKRYAKENGGIIFRISTNTADVFKFFAKGTIFVYIKKKRGVRNE</sequence>
<reference evidence="1" key="1">
    <citation type="journal article" date="2019" name="Environ. Microbiol.">
        <title>The global distribution and evolutionary history of the pT26-2 archaeal plasmid family.</title>
        <authorList>
            <person name="Badel C."/>
            <person name="Erauso G."/>
            <person name="Gomez A."/>
            <person name="Catchpole R."/>
            <person name="Gonnet M."/>
            <person name="Oberto J."/>
            <person name="Forterre P."/>
            <person name="Da Cunha V."/>
        </authorList>
    </citation>
    <scope>NUCLEOTIDE SEQUENCE</scope>
    <source>
        <strain evidence="1">GE2</strain>
        <plasmid evidence="1">pGE2</plasmid>
    </source>
</reference>
<keyword evidence="1" id="KW-0614">Plasmid</keyword>
<accession>A0A5J6XUQ7</accession>
<geneLocation type="plasmid" evidence="1">
    <name>pGE2</name>
</geneLocation>
<dbReference type="AlphaFoldDB" id="A0A5J6XUQ7"/>